<organism evidence="8 9">
    <name type="scientific">Danxiaibacter flavus</name>
    <dbReference type="NCBI Taxonomy" id="3049108"/>
    <lineage>
        <taxon>Bacteria</taxon>
        <taxon>Pseudomonadati</taxon>
        <taxon>Bacteroidota</taxon>
        <taxon>Chitinophagia</taxon>
        <taxon>Chitinophagales</taxon>
        <taxon>Chitinophagaceae</taxon>
        <taxon>Danxiaibacter</taxon>
    </lineage>
</organism>
<comment type="subcellular location">
    <subcellularLocation>
        <location evidence="1">Membrane</location>
        <topology evidence="1">Multi-pass membrane protein</topology>
    </subcellularLocation>
</comment>
<feature type="transmembrane region" description="Helical" evidence="7">
    <location>
        <begin position="424"/>
        <end position="442"/>
    </location>
</feature>
<sequence length="518" mass="57528">MNISLANIDYLVLLCYVAALFFIGIYLKKKKNDNDLFLGGRSLKWWQIGFSLFSANAGPTMLIGFAGIGFSQGVVGSNFEWFAWVFLMVLAMFFLPHYLATKISTVPQFMRLRFGSRAYGFLVIYSLISILFAWLGSTLYAGGLLISQIFGWSLFKSVILVACVATSFTTFGGFKAVVRTGIFQAIIIIISSIILTVLALHKVGGIHKLVNAVPGNYWKLFRPASDPEYSWVAVIAGYPVVSLYYWCTDQTIVQKTLAAKNLQQGQYGTIFISFLKVLMPLIFIFPGIMCFVLYKQSAQPDNAYITLVKHLMPHGLLGLSIAALFAALVDAVSSGLNSFSTVFTLDVISRFFDLSDRQKRYTGRWITVLTAICAVLIAIMFSCSGKGFFELSQGLVSILAPPLTVVFLSGILWKRINNIGAEVVLYGGGLLCLIIGTCHVLGYPHQGFWPHFLLLSFYIFCVLLVVIVVVSLFTKPTRGAVLPSLIDTNRNMNYNSRKVWILWGLLAVVMTIIYFLFS</sequence>
<feature type="transmembrane region" description="Helical" evidence="7">
    <location>
        <begin position="181"/>
        <end position="200"/>
    </location>
</feature>
<feature type="transmembrane region" description="Helical" evidence="7">
    <location>
        <begin position="81"/>
        <end position="100"/>
    </location>
</feature>
<feature type="transmembrane region" description="Helical" evidence="7">
    <location>
        <begin position="314"/>
        <end position="345"/>
    </location>
</feature>
<proteinExistence type="inferred from homology"/>
<keyword evidence="3 7" id="KW-0812">Transmembrane</keyword>
<feature type="transmembrane region" description="Helical" evidence="7">
    <location>
        <begin position="395"/>
        <end position="412"/>
    </location>
</feature>
<dbReference type="Gene3D" id="1.20.1730.10">
    <property type="entry name" value="Sodium/glucose cotransporter"/>
    <property type="match status" value="1"/>
</dbReference>
<keyword evidence="9" id="KW-1185">Reference proteome</keyword>
<accession>A0ABV3ZLS8</accession>
<feature type="transmembrane region" description="Helical" evidence="7">
    <location>
        <begin position="6"/>
        <end position="27"/>
    </location>
</feature>
<dbReference type="RefSeq" id="WP_369330930.1">
    <property type="nucleotide sequence ID" value="NZ_JAULBC010000006.1"/>
</dbReference>
<feature type="transmembrane region" description="Helical" evidence="7">
    <location>
        <begin position="48"/>
        <end position="69"/>
    </location>
</feature>
<gene>
    <name evidence="8" type="ORF">QTN47_18590</name>
</gene>
<evidence type="ECO:0000313" key="8">
    <source>
        <dbReference type="EMBL" id="MEX6689523.1"/>
    </source>
</evidence>
<dbReference type="EMBL" id="JAULBC010000006">
    <property type="protein sequence ID" value="MEX6689523.1"/>
    <property type="molecule type" value="Genomic_DNA"/>
</dbReference>
<reference evidence="8 9" key="1">
    <citation type="submission" date="2023-07" db="EMBL/GenBank/DDBJ databases">
        <authorList>
            <person name="Lian W.-H."/>
        </authorList>
    </citation>
    <scope>NUCLEOTIDE SEQUENCE [LARGE SCALE GENOMIC DNA]</scope>
    <source>
        <strain evidence="8 9">SYSU DXS3180</strain>
    </source>
</reference>
<dbReference type="InterPro" id="IPR001734">
    <property type="entry name" value="Na/solute_symporter"/>
</dbReference>
<keyword evidence="5 7" id="KW-0472">Membrane</keyword>
<evidence type="ECO:0000256" key="1">
    <source>
        <dbReference type="ARBA" id="ARBA00004141"/>
    </source>
</evidence>
<protein>
    <submittedName>
        <fullName evidence="8">Sodium/solute symporter</fullName>
    </submittedName>
</protein>
<dbReference type="NCBIfam" id="TIGR00813">
    <property type="entry name" value="sss"/>
    <property type="match status" value="1"/>
</dbReference>
<dbReference type="PROSITE" id="PS50283">
    <property type="entry name" value="NA_SOLUT_SYMP_3"/>
    <property type="match status" value="1"/>
</dbReference>
<evidence type="ECO:0000313" key="9">
    <source>
        <dbReference type="Proteomes" id="UP001560573"/>
    </source>
</evidence>
<feature type="transmembrane region" description="Helical" evidence="7">
    <location>
        <begin position="448"/>
        <end position="473"/>
    </location>
</feature>
<evidence type="ECO:0000256" key="6">
    <source>
        <dbReference type="RuleBase" id="RU362091"/>
    </source>
</evidence>
<feature type="transmembrane region" description="Helical" evidence="7">
    <location>
        <begin position="499"/>
        <end position="517"/>
    </location>
</feature>
<feature type="transmembrane region" description="Helical" evidence="7">
    <location>
        <begin position="121"/>
        <end position="143"/>
    </location>
</feature>
<feature type="transmembrane region" description="Helical" evidence="7">
    <location>
        <begin position="229"/>
        <end position="247"/>
    </location>
</feature>
<feature type="transmembrane region" description="Helical" evidence="7">
    <location>
        <begin position="149"/>
        <end position="174"/>
    </location>
</feature>
<dbReference type="InterPro" id="IPR038377">
    <property type="entry name" value="Na/Glc_symporter_sf"/>
</dbReference>
<evidence type="ECO:0000256" key="3">
    <source>
        <dbReference type="ARBA" id="ARBA00022692"/>
    </source>
</evidence>
<feature type="transmembrane region" description="Helical" evidence="7">
    <location>
        <begin position="365"/>
        <end position="389"/>
    </location>
</feature>
<evidence type="ECO:0000256" key="4">
    <source>
        <dbReference type="ARBA" id="ARBA00022989"/>
    </source>
</evidence>
<dbReference type="PANTHER" id="PTHR11819">
    <property type="entry name" value="SOLUTE CARRIER FAMILY 5"/>
    <property type="match status" value="1"/>
</dbReference>
<dbReference type="Proteomes" id="UP001560573">
    <property type="component" value="Unassembled WGS sequence"/>
</dbReference>
<comment type="similarity">
    <text evidence="2 6">Belongs to the sodium:solute symporter (SSF) (TC 2.A.21) family.</text>
</comment>
<dbReference type="Pfam" id="PF00474">
    <property type="entry name" value="SSF"/>
    <property type="match status" value="1"/>
</dbReference>
<evidence type="ECO:0000256" key="2">
    <source>
        <dbReference type="ARBA" id="ARBA00006434"/>
    </source>
</evidence>
<comment type="caution">
    <text evidence="8">The sequence shown here is derived from an EMBL/GenBank/DDBJ whole genome shotgun (WGS) entry which is preliminary data.</text>
</comment>
<feature type="transmembrane region" description="Helical" evidence="7">
    <location>
        <begin position="268"/>
        <end position="294"/>
    </location>
</feature>
<keyword evidence="4 7" id="KW-1133">Transmembrane helix</keyword>
<name>A0ABV3ZLS8_9BACT</name>
<dbReference type="PANTHER" id="PTHR11819:SF195">
    <property type="entry name" value="SODIUM_GLUCOSE COTRANSPORTER 4"/>
    <property type="match status" value="1"/>
</dbReference>
<evidence type="ECO:0000256" key="7">
    <source>
        <dbReference type="SAM" id="Phobius"/>
    </source>
</evidence>
<evidence type="ECO:0000256" key="5">
    <source>
        <dbReference type="ARBA" id="ARBA00023136"/>
    </source>
</evidence>